<evidence type="ECO:0000313" key="2">
    <source>
        <dbReference type="EMBL" id="MFC5862080.1"/>
    </source>
</evidence>
<sequence length="232" mass="25532">MRSKSSPGNPNPWEVTPSSAKQTSRQVKAPLLCRDCEQRFSSNGERWVFTHGLRNDGTFPLAAILASRVPVAYNPSISSTKVYSAAQIPEINQAALTYFAVSMFWRGSIHPWKRDGTCPVPLGPYEEPVRQFLLGIAGFPVDVTLNVVVREPSGIRYLTHEPLGEWRGDLFVSKFPMPGLAFALNAGKALPAPLRNTCFVRGSGNPIVLSGTLEQPILDESVRMIKSGRRKP</sequence>
<comment type="caution">
    <text evidence="2">The sequence shown here is derived from an EMBL/GenBank/DDBJ whole genome shotgun (WGS) entry which is preliminary data.</text>
</comment>
<protein>
    <submittedName>
        <fullName evidence="2">Uncharacterized protein</fullName>
    </submittedName>
</protein>
<keyword evidence="3" id="KW-1185">Reference proteome</keyword>
<accession>A0ABW1EDK4</accession>
<feature type="region of interest" description="Disordered" evidence="1">
    <location>
        <begin position="1"/>
        <end position="23"/>
    </location>
</feature>
<reference evidence="3" key="1">
    <citation type="journal article" date="2019" name="Int. J. Syst. Evol. Microbiol.">
        <title>The Global Catalogue of Microorganisms (GCM) 10K type strain sequencing project: providing services to taxonomists for standard genome sequencing and annotation.</title>
        <authorList>
            <consortium name="The Broad Institute Genomics Platform"/>
            <consortium name="The Broad Institute Genome Sequencing Center for Infectious Disease"/>
            <person name="Wu L."/>
            <person name="Ma J."/>
        </authorList>
    </citation>
    <scope>NUCLEOTIDE SEQUENCE [LARGE SCALE GENOMIC DNA]</scope>
    <source>
        <strain evidence="3">JCM 4087</strain>
    </source>
</reference>
<dbReference type="Proteomes" id="UP001596091">
    <property type="component" value="Unassembled WGS sequence"/>
</dbReference>
<organism evidence="2 3">
    <name type="scientific">Acidicapsa dinghuensis</name>
    <dbReference type="NCBI Taxonomy" id="2218256"/>
    <lineage>
        <taxon>Bacteria</taxon>
        <taxon>Pseudomonadati</taxon>
        <taxon>Acidobacteriota</taxon>
        <taxon>Terriglobia</taxon>
        <taxon>Terriglobales</taxon>
        <taxon>Acidobacteriaceae</taxon>
        <taxon>Acidicapsa</taxon>
    </lineage>
</organism>
<proteinExistence type="predicted"/>
<gene>
    <name evidence="2" type="ORF">ACFPT7_07230</name>
</gene>
<dbReference type="RefSeq" id="WP_263338152.1">
    <property type="nucleotide sequence ID" value="NZ_JAGSYH010000004.1"/>
</dbReference>
<name>A0ABW1EDK4_9BACT</name>
<dbReference type="EMBL" id="JBHSPH010000002">
    <property type="protein sequence ID" value="MFC5862080.1"/>
    <property type="molecule type" value="Genomic_DNA"/>
</dbReference>
<evidence type="ECO:0000313" key="3">
    <source>
        <dbReference type="Proteomes" id="UP001596091"/>
    </source>
</evidence>
<evidence type="ECO:0000256" key="1">
    <source>
        <dbReference type="SAM" id="MobiDB-lite"/>
    </source>
</evidence>